<accession>A0ABS9W9J4</accession>
<keyword evidence="3" id="KW-0732">Signal</keyword>
<reference evidence="6 7" key="1">
    <citation type="submission" date="2022-03" db="EMBL/GenBank/DDBJ databases">
        <title>Complete genome analysis of Roseomonas KG 17.1 : a prolific producer of plant growth promoters.</title>
        <authorList>
            <person name="Saadouli I."/>
            <person name="Najjari A."/>
            <person name="Mosbah A."/>
            <person name="Ouzari H.I."/>
        </authorList>
    </citation>
    <scope>NUCLEOTIDE SEQUENCE [LARGE SCALE GENOMIC DNA]</scope>
    <source>
        <strain evidence="6 7">KG17-1</strain>
    </source>
</reference>
<dbReference type="InterPro" id="IPR033764">
    <property type="entry name" value="Sdr_B"/>
</dbReference>
<protein>
    <recommendedName>
        <fullName evidence="5">SD-repeat containing protein B domain-containing protein</fullName>
    </recommendedName>
</protein>
<comment type="subcellular location">
    <subcellularLocation>
        <location evidence="1">Secreted</location>
    </subcellularLocation>
</comment>
<evidence type="ECO:0000313" key="6">
    <source>
        <dbReference type="EMBL" id="MCI0755430.1"/>
    </source>
</evidence>
<name>A0ABS9W9J4_9PROT</name>
<evidence type="ECO:0000256" key="2">
    <source>
        <dbReference type="ARBA" id="ARBA00022525"/>
    </source>
</evidence>
<dbReference type="InterPro" id="IPR013783">
    <property type="entry name" value="Ig-like_fold"/>
</dbReference>
<evidence type="ECO:0000256" key="3">
    <source>
        <dbReference type="ARBA" id="ARBA00022729"/>
    </source>
</evidence>
<sequence length="254" mass="25414">MEFLAPPGTGFSPQDQGNNDAVDSDANPATGRSASFAVTSGQSVANLSAGFLTSTTLLGGDVWLDADGNGLRDAGEQLLQGVRVRLLDAAGQPLGPATVTDAAGHYAFLNLQAGSYRVGYAPLIGTAFTAQDRGADEAIDSDASPVNGVSSLLVTLAPGVSDLRGGAGLVLDPGARPTTHPFSAWATAMTVIPAPIMPRSSVAMAAMIPSTASAAMTVSMAAPATIMCRGRKATTSCSAGRATTSARAATAMPC</sequence>
<dbReference type="Pfam" id="PF17210">
    <property type="entry name" value="SdrD_B"/>
    <property type="match status" value="1"/>
</dbReference>
<evidence type="ECO:0000259" key="5">
    <source>
        <dbReference type="Pfam" id="PF17210"/>
    </source>
</evidence>
<feature type="domain" description="SD-repeat containing protein B" evidence="5">
    <location>
        <begin position="58"/>
        <end position="168"/>
    </location>
</feature>
<evidence type="ECO:0000313" key="7">
    <source>
        <dbReference type="Proteomes" id="UP001201985"/>
    </source>
</evidence>
<feature type="region of interest" description="Disordered" evidence="4">
    <location>
        <begin position="1"/>
        <end position="29"/>
    </location>
</feature>
<keyword evidence="7" id="KW-1185">Reference proteome</keyword>
<dbReference type="Gene3D" id="2.60.40.10">
    <property type="entry name" value="Immunoglobulins"/>
    <property type="match status" value="1"/>
</dbReference>
<gene>
    <name evidence="6" type="ORF">MON41_17045</name>
</gene>
<dbReference type="EMBL" id="JALBUU010000028">
    <property type="protein sequence ID" value="MCI0755430.1"/>
    <property type="molecule type" value="Genomic_DNA"/>
</dbReference>
<comment type="caution">
    <text evidence="6">The sequence shown here is derived from an EMBL/GenBank/DDBJ whole genome shotgun (WGS) entry which is preliminary data.</text>
</comment>
<feature type="compositionally biased region" description="Polar residues" evidence="4">
    <location>
        <begin position="11"/>
        <end position="21"/>
    </location>
</feature>
<organism evidence="6 7">
    <name type="scientific">Teichococcus vastitatis</name>
    <dbReference type="NCBI Taxonomy" id="2307076"/>
    <lineage>
        <taxon>Bacteria</taxon>
        <taxon>Pseudomonadati</taxon>
        <taxon>Pseudomonadota</taxon>
        <taxon>Alphaproteobacteria</taxon>
        <taxon>Acetobacterales</taxon>
        <taxon>Roseomonadaceae</taxon>
        <taxon>Roseomonas</taxon>
    </lineage>
</organism>
<dbReference type="SUPFAM" id="SSF117074">
    <property type="entry name" value="Hypothetical protein PA1324"/>
    <property type="match status" value="1"/>
</dbReference>
<evidence type="ECO:0000256" key="1">
    <source>
        <dbReference type="ARBA" id="ARBA00004613"/>
    </source>
</evidence>
<proteinExistence type="predicted"/>
<evidence type="ECO:0000256" key="4">
    <source>
        <dbReference type="SAM" id="MobiDB-lite"/>
    </source>
</evidence>
<dbReference type="Proteomes" id="UP001201985">
    <property type="component" value="Unassembled WGS sequence"/>
</dbReference>
<keyword evidence="2" id="KW-0964">Secreted</keyword>